<feature type="transmembrane region" description="Helical" evidence="1">
    <location>
        <begin position="258"/>
        <end position="283"/>
    </location>
</feature>
<dbReference type="Proteomes" id="UP000095282">
    <property type="component" value="Unplaced"/>
</dbReference>
<dbReference type="WBParaSite" id="Csp11.Scaffold629.g14157.t1">
    <property type="protein sequence ID" value="Csp11.Scaffold629.g14157.t1"/>
    <property type="gene ID" value="Csp11.Scaffold629.g14157"/>
</dbReference>
<protein>
    <submittedName>
        <fullName evidence="4">7TM_GPCR_Srx domain-containing protein</fullName>
    </submittedName>
</protein>
<dbReference type="PANTHER" id="PTHR46611">
    <property type="entry name" value="SERPENTINE RECEPTOR, CLASS X-RELATED"/>
    <property type="match status" value="1"/>
</dbReference>
<evidence type="ECO:0000259" key="2">
    <source>
        <dbReference type="Pfam" id="PF10328"/>
    </source>
</evidence>
<feature type="transmembrane region" description="Helical" evidence="1">
    <location>
        <begin position="59"/>
        <end position="80"/>
    </location>
</feature>
<feature type="transmembrane region" description="Helical" evidence="1">
    <location>
        <begin position="134"/>
        <end position="154"/>
    </location>
</feature>
<dbReference type="InterPro" id="IPR019430">
    <property type="entry name" value="7TM_GPCR_serpentine_rcpt_Srx"/>
</dbReference>
<accession>A0A1I7U2D9</accession>
<dbReference type="Pfam" id="PF10328">
    <property type="entry name" value="7TM_GPCR_Srx"/>
    <property type="match status" value="1"/>
</dbReference>
<feature type="transmembrane region" description="Helical" evidence="1">
    <location>
        <begin position="92"/>
        <end position="113"/>
    </location>
</feature>
<name>A0A1I7U2D9_9PELO</name>
<dbReference type="SUPFAM" id="SSF81321">
    <property type="entry name" value="Family A G protein-coupled receptor-like"/>
    <property type="match status" value="1"/>
</dbReference>
<sequence>MLELPASAVLPRGFFIFAVVAVFIISLLGSTCDVYLFYKFVTRNTKPSGFQKLCTIKSITNFIICSSFLFWVVPVTSLSYTFSQVNPIANRFISILAATSAYFMNSFISICMSCNRFYALFFPFGVHSLRGVPATNWALIISFLIVMGFSFFMAQDGCACLYDPNTFVWKGEEHACSDMLLLYIPLFVVGATVVTNSFNVACIVRLLLMNKMTGMNVEESRKRRKRWMVMFVQSVTQDCLQLADIISSYQFWDLYDYLWWQFLTVTLSFLSVTAIDGFVMFICQSDVHPKWLKRITKSRSNSVPNNTL</sequence>
<feature type="transmembrane region" description="Helical" evidence="1">
    <location>
        <begin position="180"/>
        <end position="208"/>
    </location>
</feature>
<evidence type="ECO:0000313" key="3">
    <source>
        <dbReference type="Proteomes" id="UP000095282"/>
    </source>
</evidence>
<feature type="domain" description="7TM GPCR serpentine receptor class x (Srx)" evidence="2">
    <location>
        <begin position="23"/>
        <end position="283"/>
    </location>
</feature>
<dbReference type="PANTHER" id="PTHR46611:SF1">
    <property type="entry name" value="7TM GPCR SERPENTINE RECEPTOR CLASS X (SRX) DOMAIN-CONTAINING PROTEIN"/>
    <property type="match status" value="1"/>
</dbReference>
<organism evidence="3 4">
    <name type="scientific">Caenorhabditis tropicalis</name>
    <dbReference type="NCBI Taxonomy" id="1561998"/>
    <lineage>
        <taxon>Eukaryota</taxon>
        <taxon>Metazoa</taxon>
        <taxon>Ecdysozoa</taxon>
        <taxon>Nematoda</taxon>
        <taxon>Chromadorea</taxon>
        <taxon>Rhabditida</taxon>
        <taxon>Rhabditina</taxon>
        <taxon>Rhabditomorpha</taxon>
        <taxon>Rhabditoidea</taxon>
        <taxon>Rhabditidae</taxon>
        <taxon>Peloderinae</taxon>
        <taxon>Caenorhabditis</taxon>
    </lineage>
</organism>
<feature type="transmembrane region" description="Helical" evidence="1">
    <location>
        <begin position="229"/>
        <end position="252"/>
    </location>
</feature>
<evidence type="ECO:0000256" key="1">
    <source>
        <dbReference type="SAM" id="Phobius"/>
    </source>
</evidence>
<proteinExistence type="predicted"/>
<feature type="transmembrane region" description="Helical" evidence="1">
    <location>
        <begin position="14"/>
        <end position="38"/>
    </location>
</feature>
<keyword evidence="3" id="KW-1185">Reference proteome</keyword>
<keyword evidence="1" id="KW-0472">Membrane</keyword>
<keyword evidence="1" id="KW-1133">Transmembrane helix</keyword>
<keyword evidence="1" id="KW-0812">Transmembrane</keyword>
<dbReference type="Gene3D" id="1.20.1070.10">
    <property type="entry name" value="Rhodopsin 7-helix transmembrane proteins"/>
    <property type="match status" value="1"/>
</dbReference>
<evidence type="ECO:0000313" key="4">
    <source>
        <dbReference type="WBParaSite" id="Csp11.Scaffold629.g14157.t1"/>
    </source>
</evidence>
<dbReference type="AlphaFoldDB" id="A0A1I7U2D9"/>
<dbReference type="eggNOG" id="ENOG502TM7H">
    <property type="taxonomic scope" value="Eukaryota"/>
</dbReference>
<reference evidence="4" key="1">
    <citation type="submission" date="2016-11" db="UniProtKB">
        <authorList>
            <consortium name="WormBaseParasite"/>
        </authorList>
    </citation>
    <scope>IDENTIFICATION</scope>
</reference>